<keyword evidence="9" id="KW-1185">Reference proteome</keyword>
<evidence type="ECO:0000313" key="9">
    <source>
        <dbReference type="Proteomes" id="UP001589692"/>
    </source>
</evidence>
<dbReference type="SUPFAM" id="SSF52016">
    <property type="entry name" value="LeuD/IlvD-like"/>
    <property type="match status" value="1"/>
</dbReference>
<keyword evidence="5" id="KW-0456">Lyase</keyword>
<reference evidence="8 9" key="1">
    <citation type="submission" date="2024-09" db="EMBL/GenBank/DDBJ databases">
        <authorList>
            <person name="Sun Q."/>
            <person name="Mori K."/>
        </authorList>
    </citation>
    <scope>NUCLEOTIDE SEQUENCE [LARGE SCALE GENOMIC DNA]</scope>
    <source>
        <strain evidence="8 9">TBRC 4938</strain>
    </source>
</reference>
<evidence type="ECO:0000256" key="3">
    <source>
        <dbReference type="ARBA" id="ARBA00023004"/>
    </source>
</evidence>
<comment type="caution">
    <text evidence="8">The sequence shown here is derived from an EMBL/GenBank/DDBJ whole genome shotgun (WGS) entry which is preliminary data.</text>
</comment>
<sequence>MTKIKFEGRMLFLVDDEQVMQAQLNGDSPSIDHVRLRDDISTDEITPLPVLVNFDATLGLYAHTGFKAGLARPIGERAILDGGFSVLVGGSRYGKGSSREHSPLAEYSAGVRLVIAKSFERIYRQNCDNIGLITSTDFSLLEKIRNGEEIDIDVLTQGRDALAAAILKTGGLLSFGQRFMRDVDVGTGDSDGRPRTLVEKIMARHALKIEGRNWDMRPGTGGFVRADFRFIHEYYTGMAAHMLASRFGEQLKLHDPESIILFEDHNSYSHRSPTHVRNNLLGGIRNLSVAHRAFAAKYGLKDHGYLVGEEGSEGISHAMMAELYALPGQILVGTDSHTPHSGALGCFAYGVGTTDMANAFVTGACRLTAPESLLIRIEGQRMPGVTAKDIVLHLLADPRIKAGGGVGKVFEFAGPAIEAMSTDERATLTNMTAELGGLTGIVAPDEETVRFIRERRGVDIVIEDWMHSDADAIYSGEIVIDCSTLGPMLASPGDPGNGIALAQLGKIVKIDIAYGGSCTAGKREDFDHYHEVLRWAADRGLKIADGVTLFLQCGTVQVRDYCVSKGYLDTFREVGAEMLQPACGACGQCGPGVSTRADEVTISAINRNFPGRGGPGSVWLASPPTVAASAVAGEILSFEELKARYA</sequence>
<dbReference type="InterPro" id="IPR050067">
    <property type="entry name" value="IPM_dehydratase_rel_enz"/>
</dbReference>
<dbReference type="InterPro" id="IPR001030">
    <property type="entry name" value="Acoase/IPM_deHydtase_lsu_aba"/>
</dbReference>
<dbReference type="EMBL" id="JBHMAA010000031">
    <property type="protein sequence ID" value="MFB9951946.1"/>
    <property type="molecule type" value="Genomic_DNA"/>
</dbReference>
<evidence type="ECO:0000313" key="8">
    <source>
        <dbReference type="EMBL" id="MFB9951946.1"/>
    </source>
</evidence>
<proteinExistence type="predicted"/>
<dbReference type="Pfam" id="PF00330">
    <property type="entry name" value="Aconitase"/>
    <property type="match status" value="1"/>
</dbReference>
<evidence type="ECO:0000256" key="2">
    <source>
        <dbReference type="ARBA" id="ARBA00022723"/>
    </source>
</evidence>
<dbReference type="PRINTS" id="PR00415">
    <property type="entry name" value="ACONITASE"/>
</dbReference>
<evidence type="ECO:0000259" key="7">
    <source>
        <dbReference type="Pfam" id="PF00694"/>
    </source>
</evidence>
<feature type="domain" description="Aconitase A/isopropylmalate dehydratase small subunit swivel" evidence="7">
    <location>
        <begin position="86"/>
        <end position="134"/>
    </location>
</feature>
<dbReference type="SUPFAM" id="SSF53732">
    <property type="entry name" value="Aconitase iron-sulfur domain"/>
    <property type="match status" value="1"/>
</dbReference>
<dbReference type="Pfam" id="PF00694">
    <property type="entry name" value="Aconitase_C"/>
    <property type="match status" value="1"/>
</dbReference>
<keyword evidence="3" id="KW-0408">Iron</keyword>
<dbReference type="InterPro" id="IPR015931">
    <property type="entry name" value="Acnase/IPM_dHydase_lsu_aba_1/3"/>
</dbReference>
<dbReference type="Gene3D" id="3.20.19.10">
    <property type="entry name" value="Aconitase, domain 4"/>
    <property type="match status" value="1"/>
</dbReference>
<dbReference type="InterPro" id="IPR036008">
    <property type="entry name" value="Aconitase_4Fe-4S_dom"/>
</dbReference>
<evidence type="ECO:0000256" key="1">
    <source>
        <dbReference type="ARBA" id="ARBA00011271"/>
    </source>
</evidence>
<organism evidence="8 9">
    <name type="scientific">Rhizobium puerariae</name>
    <dbReference type="NCBI Taxonomy" id="1585791"/>
    <lineage>
        <taxon>Bacteria</taxon>
        <taxon>Pseudomonadati</taxon>
        <taxon>Pseudomonadota</taxon>
        <taxon>Alphaproteobacteria</taxon>
        <taxon>Hyphomicrobiales</taxon>
        <taxon>Rhizobiaceae</taxon>
        <taxon>Rhizobium/Agrobacterium group</taxon>
        <taxon>Rhizobium</taxon>
    </lineage>
</organism>
<dbReference type="PANTHER" id="PTHR43822">
    <property type="entry name" value="HOMOACONITASE, MITOCHONDRIAL-RELATED"/>
    <property type="match status" value="1"/>
</dbReference>
<evidence type="ECO:0000256" key="4">
    <source>
        <dbReference type="ARBA" id="ARBA00023014"/>
    </source>
</evidence>
<dbReference type="Gene3D" id="3.30.499.10">
    <property type="entry name" value="Aconitase, domain 3"/>
    <property type="match status" value="2"/>
</dbReference>
<keyword evidence="2" id="KW-0479">Metal-binding</keyword>
<comment type="subunit">
    <text evidence="1">Heterodimer of LeuC and LeuD.</text>
</comment>
<gene>
    <name evidence="8" type="ORF">ACFFP0_24115</name>
</gene>
<dbReference type="InterPro" id="IPR015928">
    <property type="entry name" value="Aconitase/3IPM_dehydase_swvl"/>
</dbReference>
<dbReference type="PANTHER" id="PTHR43822:SF2">
    <property type="entry name" value="HOMOACONITASE, MITOCHONDRIAL"/>
    <property type="match status" value="1"/>
</dbReference>
<keyword evidence="4" id="KW-0411">Iron-sulfur</keyword>
<name>A0ABV6AMV0_9HYPH</name>
<accession>A0ABV6AMV0</accession>
<protein>
    <submittedName>
        <fullName evidence="8">Aconitase family protein</fullName>
    </submittedName>
</protein>
<dbReference type="RefSeq" id="WP_377264766.1">
    <property type="nucleotide sequence ID" value="NZ_JBHMAA010000031.1"/>
</dbReference>
<evidence type="ECO:0000259" key="6">
    <source>
        <dbReference type="Pfam" id="PF00330"/>
    </source>
</evidence>
<dbReference type="InterPro" id="IPR000573">
    <property type="entry name" value="AconitaseA/IPMdHydase_ssu_swvl"/>
</dbReference>
<dbReference type="Proteomes" id="UP001589692">
    <property type="component" value="Unassembled WGS sequence"/>
</dbReference>
<feature type="domain" description="Aconitase/3-isopropylmalate dehydratase large subunit alpha/beta/alpha" evidence="6">
    <location>
        <begin position="226"/>
        <end position="633"/>
    </location>
</feature>
<evidence type="ECO:0000256" key="5">
    <source>
        <dbReference type="ARBA" id="ARBA00023239"/>
    </source>
</evidence>